<evidence type="ECO:0000259" key="2">
    <source>
        <dbReference type="SMART" id="SM00014"/>
    </source>
</evidence>
<keyword evidence="1" id="KW-0472">Membrane</keyword>
<feature type="domain" description="Phosphatidic acid phosphatase type 2/haloperoxidase" evidence="2">
    <location>
        <begin position="55"/>
        <end position="169"/>
    </location>
</feature>
<reference evidence="3 4" key="1">
    <citation type="submission" date="2020-07" db="EMBL/GenBank/DDBJ databases">
        <title>Genomic Encyclopedia of Type Strains, Phase IV (KMG-IV): sequencing the most valuable type-strain genomes for metagenomic binning, comparative biology and taxonomic classification.</title>
        <authorList>
            <person name="Goeker M."/>
        </authorList>
    </citation>
    <scope>NUCLEOTIDE SEQUENCE [LARGE SCALE GENOMIC DNA]</scope>
    <source>
        <strain evidence="3 4">DSM 45533</strain>
    </source>
</reference>
<dbReference type="PANTHER" id="PTHR14969:SF13">
    <property type="entry name" value="AT30094P"/>
    <property type="match status" value="1"/>
</dbReference>
<dbReference type="Pfam" id="PF01569">
    <property type="entry name" value="PAP2"/>
    <property type="match status" value="1"/>
</dbReference>
<proteinExistence type="predicted"/>
<evidence type="ECO:0000313" key="3">
    <source>
        <dbReference type="EMBL" id="MBA2889641.1"/>
    </source>
</evidence>
<feature type="transmembrane region" description="Helical" evidence="1">
    <location>
        <begin position="184"/>
        <end position="205"/>
    </location>
</feature>
<dbReference type="InterPro" id="IPR036938">
    <property type="entry name" value="PAP2/HPO_sf"/>
</dbReference>
<organism evidence="3 4">
    <name type="scientific">Nonomuraea soli</name>
    <dbReference type="NCBI Taxonomy" id="1032476"/>
    <lineage>
        <taxon>Bacteria</taxon>
        <taxon>Bacillati</taxon>
        <taxon>Actinomycetota</taxon>
        <taxon>Actinomycetes</taxon>
        <taxon>Streptosporangiales</taxon>
        <taxon>Streptosporangiaceae</taxon>
        <taxon>Nonomuraea</taxon>
    </lineage>
</organism>
<dbReference type="PANTHER" id="PTHR14969">
    <property type="entry name" value="SPHINGOSINE-1-PHOSPHATE PHOSPHOHYDROLASE"/>
    <property type="match status" value="1"/>
</dbReference>
<dbReference type="AlphaFoldDB" id="A0A7W0CEF0"/>
<dbReference type="InterPro" id="IPR000326">
    <property type="entry name" value="PAP2/HPO"/>
</dbReference>
<feature type="transmembrane region" description="Helical" evidence="1">
    <location>
        <begin position="265"/>
        <end position="282"/>
    </location>
</feature>
<name>A0A7W0CEF0_9ACTN</name>
<gene>
    <name evidence="3" type="ORF">HNR30_000976</name>
</gene>
<feature type="transmembrane region" description="Helical" evidence="1">
    <location>
        <begin position="154"/>
        <end position="172"/>
    </location>
</feature>
<feature type="transmembrane region" description="Helical" evidence="1">
    <location>
        <begin position="31"/>
        <end position="51"/>
    </location>
</feature>
<feature type="transmembrane region" description="Helical" evidence="1">
    <location>
        <begin position="294"/>
        <end position="318"/>
    </location>
</feature>
<keyword evidence="1" id="KW-0812">Transmembrane</keyword>
<accession>A0A7W0CEF0</accession>
<feature type="transmembrane region" description="Helical" evidence="1">
    <location>
        <begin position="127"/>
        <end position="148"/>
    </location>
</feature>
<comment type="caution">
    <text evidence="3">The sequence shown here is derived from an EMBL/GenBank/DDBJ whole genome shotgun (WGS) entry which is preliminary data.</text>
</comment>
<evidence type="ECO:0000313" key="4">
    <source>
        <dbReference type="Proteomes" id="UP000530928"/>
    </source>
</evidence>
<dbReference type="SMART" id="SM00014">
    <property type="entry name" value="acidPPc"/>
    <property type="match status" value="1"/>
</dbReference>
<dbReference type="Proteomes" id="UP000530928">
    <property type="component" value="Unassembled WGS sequence"/>
</dbReference>
<dbReference type="EMBL" id="JACDUR010000001">
    <property type="protein sequence ID" value="MBA2889641.1"/>
    <property type="molecule type" value="Genomic_DNA"/>
</dbReference>
<dbReference type="RefSeq" id="WP_181608413.1">
    <property type="nucleotide sequence ID" value="NZ_BAABAM010000001.1"/>
</dbReference>
<keyword evidence="1" id="KW-1133">Transmembrane helix</keyword>
<feature type="transmembrane region" description="Helical" evidence="1">
    <location>
        <begin position="231"/>
        <end position="253"/>
    </location>
</feature>
<evidence type="ECO:0000256" key="1">
    <source>
        <dbReference type="SAM" id="Phobius"/>
    </source>
</evidence>
<sequence>MSPLDDLRAAELDPIVWLQSLPTALEPVMEFVSLFGTETFFLFLLPLFYWCVSPRAGLLMGAVVLASASTNLVGKLLFHAPRPYWIDARIRPLGVEEQFGMPSGHAQIATATWGALASLVRRPWAPWAWWAAGVITALIALSRVYLGVHFISDVVLGVVLGLGVLLAVLGLEGRVTRWWLARSLWAQLLFAAAVSGIMIGAAVLANLPHDGWTLPQAWAAAGRIDPENLDYMVALSGSALGMLAGVALMWRLGWFTTAGPVRQRVLRWALGSAVVGLLWYGTRELLPDDSAWRYLRYAAISLWVQLGAPLTFIALGLMTREKIGARAP</sequence>
<protein>
    <submittedName>
        <fullName evidence="3">Membrane-associated phospholipid phosphatase</fullName>
    </submittedName>
</protein>
<dbReference type="Gene3D" id="1.20.144.10">
    <property type="entry name" value="Phosphatidic acid phosphatase type 2/haloperoxidase"/>
    <property type="match status" value="1"/>
</dbReference>
<keyword evidence="4" id="KW-1185">Reference proteome</keyword>
<dbReference type="SUPFAM" id="SSF48317">
    <property type="entry name" value="Acid phosphatase/Vanadium-dependent haloperoxidase"/>
    <property type="match status" value="1"/>
</dbReference>